<keyword evidence="2" id="KW-0812">Transmembrane</keyword>
<evidence type="ECO:0000256" key="1">
    <source>
        <dbReference type="ARBA" id="ARBA00007430"/>
    </source>
</evidence>
<dbReference type="InterPro" id="IPR036291">
    <property type="entry name" value="NAD(P)-bd_dom_sf"/>
</dbReference>
<comment type="similarity">
    <text evidence="1">Belongs to the polysaccharide synthase family.</text>
</comment>
<feature type="transmembrane region" description="Helical" evidence="2">
    <location>
        <begin position="43"/>
        <end position="61"/>
    </location>
</feature>
<dbReference type="PANTHER" id="PTHR43318:SF1">
    <property type="entry name" value="POLYSACCHARIDE BIOSYNTHESIS PROTEIN EPSC-RELATED"/>
    <property type="match status" value="1"/>
</dbReference>
<keyword evidence="2" id="KW-1133">Transmembrane helix</keyword>
<name>A0ABR6EX66_9SPHI</name>
<keyword evidence="5" id="KW-1185">Reference proteome</keyword>
<proteinExistence type="inferred from homology"/>
<evidence type="ECO:0000256" key="2">
    <source>
        <dbReference type="SAM" id="Phobius"/>
    </source>
</evidence>
<organism evidence="4 5">
    <name type="scientific">Pedobacter gandavensis</name>
    <dbReference type="NCBI Taxonomy" id="2679963"/>
    <lineage>
        <taxon>Bacteria</taxon>
        <taxon>Pseudomonadati</taxon>
        <taxon>Bacteroidota</taxon>
        <taxon>Sphingobacteriia</taxon>
        <taxon>Sphingobacteriales</taxon>
        <taxon>Sphingobacteriaceae</taxon>
        <taxon>Pedobacter</taxon>
    </lineage>
</organism>
<comment type="caution">
    <text evidence="4">The sequence shown here is derived from an EMBL/GenBank/DDBJ whole genome shotgun (WGS) entry which is preliminary data.</text>
</comment>
<dbReference type="SUPFAM" id="SSF51735">
    <property type="entry name" value="NAD(P)-binding Rossmann-fold domains"/>
    <property type="match status" value="2"/>
</dbReference>
<dbReference type="CDD" id="cd05237">
    <property type="entry name" value="UDP_invert_4-6DH_SDR_e"/>
    <property type="match status" value="1"/>
</dbReference>
<evidence type="ECO:0000313" key="5">
    <source>
        <dbReference type="Proteomes" id="UP000636110"/>
    </source>
</evidence>
<dbReference type="Gene3D" id="3.40.50.720">
    <property type="entry name" value="NAD(P)-binding Rossmann-like Domain"/>
    <property type="match status" value="2"/>
</dbReference>
<dbReference type="EMBL" id="WNXC01000004">
    <property type="protein sequence ID" value="MBB2149885.1"/>
    <property type="molecule type" value="Genomic_DNA"/>
</dbReference>
<feature type="transmembrane region" description="Helical" evidence="2">
    <location>
        <begin position="81"/>
        <end position="101"/>
    </location>
</feature>
<feature type="transmembrane region" description="Helical" evidence="2">
    <location>
        <begin position="113"/>
        <end position="135"/>
    </location>
</feature>
<gene>
    <name evidence="4" type="ORF">GM920_13365</name>
</gene>
<dbReference type="Pfam" id="PF13727">
    <property type="entry name" value="CoA_binding_3"/>
    <property type="match status" value="1"/>
</dbReference>
<protein>
    <submittedName>
        <fullName evidence="4">SDR family NAD(P)-dependent oxidoreductase</fullName>
    </submittedName>
</protein>
<feature type="transmembrane region" description="Helical" evidence="2">
    <location>
        <begin position="12"/>
        <end position="31"/>
    </location>
</feature>
<dbReference type="Pfam" id="PF02719">
    <property type="entry name" value="Polysacc_synt_2"/>
    <property type="match status" value="1"/>
</dbReference>
<dbReference type="RefSeq" id="WP_182958102.1">
    <property type="nucleotide sequence ID" value="NZ_WNXC01000004.1"/>
</dbReference>
<dbReference type="InterPro" id="IPR051203">
    <property type="entry name" value="Polysaccharide_Synthase-Rel"/>
</dbReference>
<sequence>MFTKLEIVSRWIIFTIDICLSLLALLFAVILQHNFIIDKINFIGFYKSVLLVIAVNTLVFYSVKTFAGIVRYTSAQDSFRILFSVILSSLVIFFTNAVIIVGTGSSVVSNVAIVIYTLFSFLMLITYRIIVKYFFMYLKNAKLDKIRVIIYGAGEAGVATKRTFDHDAKVNKTIIAFVDDDLRKVGKTIDGVKILDASQLEHLVVKHEVDEIIFASYTIPPDRKNQVVDVCLEHNVKILNIPSPDVWARGQVTTAQIQNLNIEDLLNRKTIEIDIEGIQNQLKDKRILITGAAGSIGSEIVRQLLKFETGLIILCDQSETALHNIYLELEETHASTNFHAFIGDVKDEKRMEFLFETYKPHYVYHAAAYKHVPLMEDNPAEAIKTNVMGTKMIADKSVKHGVQKFVMISTDKAVNPTNVMGASKRIAEIYVQSLNNSLHHTNHIFSNGLSYINELNTKPITKFITTRFGNVLGSNGSVIPRFKQQIEKGGPVTVTHPEITRYFMTIPEACRLVLEAGCMGKGGEIFVFDMGKSVKIVELAKKMIRLAGLIPNEDIQIAYSGLRPGEKLFEELLNDNENTMPTHHEKIMIGKVREYDFNEVQLQLVKLAGYAITDHTTKVVQQMKVMVPEFKSKNSIFEELDVARQEAPGIPQN</sequence>
<evidence type="ECO:0000259" key="3">
    <source>
        <dbReference type="Pfam" id="PF02719"/>
    </source>
</evidence>
<accession>A0ABR6EX66</accession>
<dbReference type="InterPro" id="IPR003869">
    <property type="entry name" value="Polysac_CapD-like"/>
</dbReference>
<dbReference type="PANTHER" id="PTHR43318">
    <property type="entry name" value="UDP-N-ACETYLGLUCOSAMINE 4,6-DEHYDRATASE"/>
    <property type="match status" value="1"/>
</dbReference>
<evidence type="ECO:0000313" key="4">
    <source>
        <dbReference type="EMBL" id="MBB2149885.1"/>
    </source>
</evidence>
<reference evidence="4 5" key="1">
    <citation type="submission" date="2019-11" db="EMBL/GenBank/DDBJ databases">
        <title>Description of Pedobacter sp. LMG 31462T.</title>
        <authorList>
            <person name="Carlier A."/>
            <person name="Qi S."/>
            <person name="Vandamme P."/>
        </authorList>
    </citation>
    <scope>NUCLEOTIDE SEQUENCE [LARGE SCALE GENOMIC DNA]</scope>
    <source>
        <strain evidence="4 5">LMG 31462</strain>
    </source>
</reference>
<feature type="domain" description="Polysaccharide biosynthesis protein CapD-like" evidence="3">
    <location>
        <begin position="287"/>
        <end position="590"/>
    </location>
</feature>
<keyword evidence="2" id="KW-0472">Membrane</keyword>
<dbReference type="Proteomes" id="UP000636110">
    <property type="component" value="Unassembled WGS sequence"/>
</dbReference>